<name>A0A2X3KZF6_9BACT</name>
<dbReference type="Proteomes" id="UP000249818">
    <property type="component" value="Chromosome BARAN1"/>
</dbReference>
<dbReference type="Pfam" id="PF12706">
    <property type="entry name" value="Lactamase_B_2"/>
    <property type="match status" value="1"/>
</dbReference>
<gene>
    <name evidence="2" type="ORF">BARAN1_0862</name>
</gene>
<dbReference type="InterPro" id="IPR001279">
    <property type="entry name" value="Metallo-B-lactamas"/>
</dbReference>
<protein>
    <submittedName>
        <fullName evidence="2">Metallo-beta-lactamase family protein</fullName>
    </submittedName>
</protein>
<organism evidence="2 3">
    <name type="scientific">Candidatus Bipolaricaulis anaerobius</name>
    <dbReference type="NCBI Taxonomy" id="2026885"/>
    <lineage>
        <taxon>Bacteria</taxon>
        <taxon>Candidatus Bipolaricaulota</taxon>
        <taxon>Candidatus Bipolaricaulia</taxon>
        <taxon>Candidatus Bipolaricaulales</taxon>
        <taxon>Candidatus Bipolaricaulaceae</taxon>
        <taxon>Candidatus Bipolaricaulis</taxon>
    </lineage>
</organism>
<dbReference type="PANTHER" id="PTHR47619">
    <property type="entry name" value="METALLO-HYDROLASE YYCJ-RELATED"/>
    <property type="match status" value="1"/>
</dbReference>
<dbReference type="InterPro" id="IPR052533">
    <property type="entry name" value="WalJ/YycJ-like"/>
</dbReference>
<accession>A0A2X3KZF6</accession>
<feature type="domain" description="Metallo-beta-lactamase" evidence="1">
    <location>
        <begin position="11"/>
        <end position="180"/>
    </location>
</feature>
<keyword evidence="3" id="KW-1185">Reference proteome</keyword>
<dbReference type="KEGG" id="bana:BARAN1_0862"/>
<dbReference type="OrthoDB" id="9781189at2"/>
<sequence length="244" mass="25635">MRICALGSGSAGNVLLVEGPRGALLVDAGLPWREIEARSARAGMSLAGLKWVLLTHEHADHVRGLDPLLRRGVRVAASTGTLRALGIEGTALGPGIELEGIHIFPFPIPHDAREPVGLRLEANGSRIGIATDLGQITDTVLSALSTCQTVALEANHDVPLLLAGPYPWPLKLRILGPEGHLANEETGRTIRLLGSGLEQVLLAHLSAENNTPALALETVARAVDGWGGLLYLTYPDRPSAVVGA</sequence>
<dbReference type="InterPro" id="IPR036866">
    <property type="entry name" value="RibonucZ/Hydroxyglut_hydro"/>
</dbReference>
<dbReference type="RefSeq" id="WP_122031184.1">
    <property type="nucleotide sequence ID" value="NZ_LS483254.1"/>
</dbReference>
<evidence type="ECO:0000313" key="2">
    <source>
        <dbReference type="EMBL" id="SQD92886.1"/>
    </source>
</evidence>
<evidence type="ECO:0000259" key="1">
    <source>
        <dbReference type="SMART" id="SM00849"/>
    </source>
</evidence>
<dbReference type="Gene3D" id="3.60.15.10">
    <property type="entry name" value="Ribonuclease Z/Hydroxyacylglutathione hydrolase-like"/>
    <property type="match status" value="1"/>
</dbReference>
<dbReference type="PANTHER" id="PTHR47619:SF1">
    <property type="entry name" value="EXODEOXYRIBONUCLEASE WALJ"/>
    <property type="match status" value="1"/>
</dbReference>
<reference evidence="3" key="1">
    <citation type="submission" date="2018-05" db="EMBL/GenBank/DDBJ databases">
        <authorList>
            <person name="Hao L."/>
        </authorList>
    </citation>
    <scope>NUCLEOTIDE SEQUENCE [LARGE SCALE GENOMIC DNA]</scope>
</reference>
<dbReference type="SMART" id="SM00849">
    <property type="entry name" value="Lactamase_B"/>
    <property type="match status" value="1"/>
</dbReference>
<proteinExistence type="predicted"/>
<dbReference type="AlphaFoldDB" id="A0A2X3KZF6"/>
<evidence type="ECO:0000313" key="3">
    <source>
        <dbReference type="Proteomes" id="UP000249818"/>
    </source>
</evidence>
<dbReference type="EMBL" id="LS483254">
    <property type="protein sequence ID" value="SQD92886.1"/>
    <property type="molecule type" value="Genomic_DNA"/>
</dbReference>
<dbReference type="SUPFAM" id="SSF56281">
    <property type="entry name" value="Metallo-hydrolase/oxidoreductase"/>
    <property type="match status" value="1"/>
</dbReference>